<evidence type="ECO:0000313" key="2">
    <source>
        <dbReference type="EMBL" id="BBD08643.1"/>
    </source>
</evidence>
<gene>
    <name evidence="2" type="ORF">DFE_1917</name>
</gene>
<dbReference type="EMBL" id="AP017378">
    <property type="protein sequence ID" value="BBD08643.1"/>
    <property type="molecule type" value="Genomic_DNA"/>
</dbReference>
<keyword evidence="3" id="KW-1185">Reference proteome</keyword>
<dbReference type="Gene3D" id="3.40.50.10610">
    <property type="entry name" value="ABC-type transport auxiliary lipoprotein component"/>
    <property type="match status" value="1"/>
</dbReference>
<dbReference type="AlphaFoldDB" id="A0A2Z6AZM3"/>
<dbReference type="KEGG" id="dfl:DFE_1917"/>
<reference evidence="2 3" key="1">
    <citation type="journal article" date="2018" name="Sci. Adv.">
        <title>Multi-heme cytochromes provide a pathway for survival in energy-limited environments.</title>
        <authorList>
            <person name="Deng X."/>
            <person name="Dohmae N."/>
            <person name="Nealson K.H."/>
            <person name="Hashimoto K."/>
            <person name="Okamoto A."/>
        </authorList>
    </citation>
    <scope>NUCLEOTIDE SEQUENCE [LARGE SCALE GENOMIC DNA]</scope>
    <source>
        <strain evidence="2 3">IS5</strain>
    </source>
</reference>
<dbReference type="Proteomes" id="UP000269883">
    <property type="component" value="Chromosome"/>
</dbReference>
<evidence type="ECO:0000256" key="1">
    <source>
        <dbReference type="SAM" id="SignalP"/>
    </source>
</evidence>
<dbReference type="PROSITE" id="PS51257">
    <property type="entry name" value="PROKAR_LIPOPROTEIN"/>
    <property type="match status" value="1"/>
</dbReference>
<organism evidence="2 3">
    <name type="scientific">Desulfovibrio ferrophilus</name>
    <dbReference type="NCBI Taxonomy" id="241368"/>
    <lineage>
        <taxon>Bacteria</taxon>
        <taxon>Pseudomonadati</taxon>
        <taxon>Thermodesulfobacteriota</taxon>
        <taxon>Desulfovibrionia</taxon>
        <taxon>Desulfovibrionales</taxon>
        <taxon>Desulfovibrionaceae</taxon>
        <taxon>Desulfovibrio</taxon>
    </lineage>
</organism>
<keyword evidence="1" id="KW-0732">Signal</keyword>
<feature type="chain" id="PRO_5016270919" description="Lipoprotein" evidence="1">
    <location>
        <begin position="21"/>
        <end position="229"/>
    </location>
</feature>
<name>A0A2Z6AZM3_9BACT</name>
<protein>
    <recommendedName>
        <fullName evidence="4">Lipoprotein</fullName>
    </recommendedName>
</protein>
<feature type="signal peptide" evidence="1">
    <location>
        <begin position="1"/>
        <end position="20"/>
    </location>
</feature>
<evidence type="ECO:0000313" key="3">
    <source>
        <dbReference type="Proteomes" id="UP000269883"/>
    </source>
</evidence>
<evidence type="ECO:0008006" key="4">
    <source>
        <dbReference type="Google" id="ProtNLM"/>
    </source>
</evidence>
<accession>A0A2Z6AZM3</accession>
<proteinExistence type="predicted"/>
<sequence length="229" mass="25047">MTVRHLGALLMACLTALSLAACNANVGAGVTADFSSTPTLYIDQYVERPWLPEIYIQPRTAPLEPLTAVLVPLRMRTHYSNAKGLSEELTRVVWNSWLKQRVFPGLVMLEGEKWRGPQGIMTMPSAGGADLVIGGEVTHLMFGGSAGNTELAIRLEIYDAATGDLLWSMAHAGSMTAGLTQDYVFFYKKNRLPSSPMLAVAQALANDIGDPLRNWNYGQPKEEEESSME</sequence>